<feature type="transmembrane region" description="Helical" evidence="7">
    <location>
        <begin position="116"/>
        <end position="133"/>
    </location>
</feature>
<evidence type="ECO:0000256" key="1">
    <source>
        <dbReference type="ARBA" id="ARBA00004651"/>
    </source>
</evidence>
<evidence type="ECO:0000313" key="8">
    <source>
        <dbReference type="EMBL" id="AEH44751.1"/>
    </source>
</evidence>
<keyword evidence="4 7" id="KW-0812">Transmembrane</keyword>
<keyword evidence="3" id="KW-1003">Cell membrane</keyword>
<dbReference type="PATRIC" id="fig|667014.3.peg.896"/>
<feature type="transmembrane region" description="Helical" evidence="7">
    <location>
        <begin position="85"/>
        <end position="110"/>
    </location>
</feature>
<dbReference type="AlphaFoldDB" id="F8ACW0"/>
<organism evidence="8 9">
    <name type="scientific">Thermodesulfatator indicus (strain DSM 15286 / JCM 11887 / CIR29812)</name>
    <dbReference type="NCBI Taxonomy" id="667014"/>
    <lineage>
        <taxon>Bacteria</taxon>
        <taxon>Pseudomonadati</taxon>
        <taxon>Thermodesulfobacteriota</taxon>
        <taxon>Thermodesulfobacteria</taxon>
        <taxon>Thermodesulfobacteriales</taxon>
        <taxon>Thermodesulfatatoraceae</taxon>
        <taxon>Thermodesulfatator</taxon>
    </lineage>
</organism>
<dbReference type="GO" id="GO:0005886">
    <property type="term" value="C:plasma membrane"/>
    <property type="evidence" value="ECO:0007669"/>
    <property type="project" value="UniProtKB-SubCell"/>
</dbReference>
<dbReference type="PaxDb" id="667014-Thein_0874"/>
<feature type="transmembrane region" description="Helical" evidence="7">
    <location>
        <begin position="12"/>
        <end position="31"/>
    </location>
</feature>
<comment type="subcellular location">
    <subcellularLocation>
        <location evidence="1">Cell membrane</location>
        <topology evidence="1">Multi-pass membrane protein</topology>
    </subcellularLocation>
</comment>
<evidence type="ECO:0000256" key="3">
    <source>
        <dbReference type="ARBA" id="ARBA00022475"/>
    </source>
</evidence>
<keyword evidence="5 7" id="KW-1133">Transmembrane helix</keyword>
<reference evidence="8 9" key="2">
    <citation type="journal article" date="2012" name="Stand. Genomic Sci.">
        <title>Complete genome sequence of the thermophilic sulfate-reducing ocean bacterium Thermodesulfatator indicus type strain (CIR29812(T)).</title>
        <authorList>
            <person name="Anderson I."/>
            <person name="Saunders E."/>
            <person name="Lapidus A."/>
            <person name="Nolan M."/>
            <person name="Lucas S."/>
            <person name="Tice H."/>
            <person name="Del Rio T.G."/>
            <person name="Cheng J.F."/>
            <person name="Han C."/>
            <person name="Tapia R."/>
            <person name="Goodwin L.A."/>
            <person name="Pitluck S."/>
            <person name="Liolios K."/>
            <person name="Mavromatis K."/>
            <person name="Pagani I."/>
            <person name="Ivanova N."/>
            <person name="Mikhailova N."/>
            <person name="Pati A."/>
            <person name="Chen A."/>
            <person name="Palaniappan K."/>
            <person name="Land M."/>
            <person name="Hauser L."/>
            <person name="Jeffries C.D."/>
            <person name="Chang Y.J."/>
            <person name="Brambilla E.M."/>
            <person name="Rohde M."/>
            <person name="Spring S."/>
            <person name="Goker M."/>
            <person name="Detter J.C."/>
            <person name="Woyke T."/>
            <person name="Bristow J."/>
            <person name="Eisen J.A."/>
            <person name="Markowitz V."/>
            <person name="Hugenholtz P."/>
            <person name="Kyrpides N.C."/>
            <person name="Klenk H.P."/>
        </authorList>
    </citation>
    <scope>NUCLEOTIDE SEQUENCE [LARGE SCALE GENOMIC DNA]</scope>
    <source>
        <strain evidence="9">DSM 15286 / JCM 11887 / CIR29812</strain>
    </source>
</reference>
<reference evidence="9" key="1">
    <citation type="submission" date="2011-04" db="EMBL/GenBank/DDBJ databases">
        <title>The complete genome of Thermodesulfatator indicus DSM 15286.</title>
        <authorList>
            <person name="Lucas S."/>
            <person name="Copeland A."/>
            <person name="Lapidus A."/>
            <person name="Bruce D."/>
            <person name="Goodwin L."/>
            <person name="Pitluck S."/>
            <person name="Peters L."/>
            <person name="Kyrpides N."/>
            <person name="Mavromatis K."/>
            <person name="Pagani I."/>
            <person name="Ivanova N."/>
            <person name="Saunders L."/>
            <person name="Detter J.C."/>
            <person name="Tapia R."/>
            <person name="Han C."/>
            <person name="Land M."/>
            <person name="Hauser L."/>
            <person name="Markowitz V."/>
            <person name="Cheng J.-F."/>
            <person name="Hugenholtz P."/>
            <person name="Woyke T."/>
            <person name="Wu D."/>
            <person name="Spring S."/>
            <person name="Schroeder M."/>
            <person name="Brambilla E."/>
            <person name="Klenk H.-P."/>
            <person name="Eisen J.A."/>
        </authorList>
    </citation>
    <scope>NUCLEOTIDE SEQUENCE [LARGE SCALE GENOMIC DNA]</scope>
    <source>
        <strain evidence="9">DSM 15286 / JCM 11887 / CIR29812</strain>
    </source>
</reference>
<gene>
    <name evidence="8" type="ordered locus">Thein_0874</name>
</gene>
<dbReference type="EMBL" id="CP002683">
    <property type="protein sequence ID" value="AEH44751.1"/>
    <property type="molecule type" value="Genomic_DNA"/>
</dbReference>
<sequence>MKKDKALKGAIRDVILLGITLSIAIILLSIFPDRRDMVFTTSWEFFVEMIWILPAVMILMGLFTLWVSKDMVVKYLGRTSGIKGFFLALLFGALPTGPLYVAFPMAAALIKKGARISNVIIFLNAWACIKLPQEIVELQFLGPKFTALRLILTIIFTVIMATSIERLIEWSNNRNGVS</sequence>
<evidence type="ECO:0000313" key="9">
    <source>
        <dbReference type="Proteomes" id="UP000006793"/>
    </source>
</evidence>
<dbReference type="OrthoDB" id="9798408at2"/>
<protein>
    <recommendedName>
        <fullName evidence="10">Permease</fullName>
    </recommendedName>
</protein>
<evidence type="ECO:0000256" key="5">
    <source>
        <dbReference type="ARBA" id="ARBA00022989"/>
    </source>
</evidence>
<dbReference type="InterPro" id="IPR005524">
    <property type="entry name" value="DUF318"/>
</dbReference>
<feature type="transmembrane region" description="Helical" evidence="7">
    <location>
        <begin position="145"/>
        <end position="164"/>
    </location>
</feature>
<dbReference type="eggNOG" id="COG0701">
    <property type="taxonomic scope" value="Bacteria"/>
</dbReference>
<evidence type="ECO:0000256" key="6">
    <source>
        <dbReference type="ARBA" id="ARBA00023136"/>
    </source>
</evidence>
<evidence type="ECO:0000256" key="2">
    <source>
        <dbReference type="ARBA" id="ARBA00006386"/>
    </source>
</evidence>
<evidence type="ECO:0000256" key="7">
    <source>
        <dbReference type="SAM" id="Phobius"/>
    </source>
</evidence>
<keyword evidence="9" id="KW-1185">Reference proteome</keyword>
<keyword evidence="6 7" id="KW-0472">Membrane</keyword>
<dbReference type="HOGENOM" id="CLU_101297_0_1_0"/>
<dbReference type="RefSeq" id="WP_013907494.1">
    <property type="nucleotide sequence ID" value="NC_015681.1"/>
</dbReference>
<evidence type="ECO:0008006" key="10">
    <source>
        <dbReference type="Google" id="ProtNLM"/>
    </source>
</evidence>
<comment type="similarity">
    <text evidence="2">Belongs to the UPF0718 family.</text>
</comment>
<dbReference type="Proteomes" id="UP000006793">
    <property type="component" value="Chromosome"/>
</dbReference>
<dbReference type="InParanoid" id="F8ACW0"/>
<proteinExistence type="inferred from homology"/>
<feature type="transmembrane region" description="Helical" evidence="7">
    <location>
        <begin position="43"/>
        <end position="65"/>
    </location>
</feature>
<dbReference type="Pfam" id="PF03773">
    <property type="entry name" value="ArsP_1"/>
    <property type="match status" value="1"/>
</dbReference>
<accession>F8ACW0</accession>
<evidence type="ECO:0000256" key="4">
    <source>
        <dbReference type="ARBA" id="ARBA00022692"/>
    </source>
</evidence>
<name>F8ACW0_THEID</name>
<dbReference type="KEGG" id="tid:Thein_0874"/>